<dbReference type="EMBL" id="CH902619">
    <property type="protein sequence ID" value="EDV37076.1"/>
    <property type="molecule type" value="Genomic_DNA"/>
</dbReference>
<dbReference type="InParanoid" id="B3MJ10"/>
<feature type="domain" description="DUF753" evidence="2">
    <location>
        <begin position="1465"/>
        <end position="1533"/>
    </location>
</feature>
<feature type="domain" description="DUF753" evidence="2">
    <location>
        <begin position="1630"/>
        <end position="1702"/>
    </location>
</feature>
<dbReference type="KEGG" id="dan:6494479"/>
<feature type="domain" description="DUF753" evidence="2">
    <location>
        <begin position="536"/>
        <end position="613"/>
    </location>
</feature>
<feature type="domain" description="DUF753" evidence="2">
    <location>
        <begin position="1543"/>
        <end position="1619"/>
    </location>
</feature>
<sequence length="2988" mass="321834">MKSTAAGVALLLLVLNTNSISEAYVHNWHSGPINCHECSGLEECSAGSGALRKCLENDAQSCVAIFNSDGAVIQRGCSDSLEEVCSSSGEDCYQCRSHGCNSLKNNEEMLDCVFCDAQSDDNCVFDIELVTERRKCHQQCITALYSTNSEAGAPLELARTCLDDLDYDDREACSKNELENCVACNTGNCNNVELGVRGSCNFCQGDCSNPQPKTCRAVPSGDKEEQCFIELDESGAIYEMGCVSQYNVSDVTLLETSKQLWYCTGANCNTESALPKPQTCKLCSSRTDDDCAVDPQEVLTQTTCESLVNTDCYSRILEDGHTERGCLTSLEGEDYLDCLKEGNTTKCLKCSGESCNSELQPSARLSCQICDSSLDGNCEASPSSAALCLLHTGDQQCITTIDLDGNTQRGCSASLQCDSSNPRKCQTCSGTDCNTANLKRVEDGQPGLWGQELPLSCRSCSDAASCAASEVASETCASEADYCVTVFNAEGAVATKGCSQAVEATWSTYCDANGANCHNCNSNGCNNASSLNDYNECIYCDYENEDCARNPENVKSRRLCNGQCMSALRRRSDDSITYDTVRGCLDDKDEADQVTCSSGADEQCSACSGPSCNVDIIAETPITCWRCSGENCDDPKAEECGVYSPADQCYIEFNPTNGDISNMGCRSDLEEEYVDDYFHYLLFCNDSRCNYFDIIPTPTQCIACDSSEDPNCATDPTKISLTGNCGIKPYTSCMMRVISGGITQRGCVSSLERENLENCLAGNGNCQTCEEDRCNVEIYPADRRRCHRCNSITDPTCSSSPDAAEVCAVYVEGEGCSAKLVDGETYRGCHRDFTCDASDSQHCRVCSGKDNCNVADLKSSFIGYPGKWSTPPVNCYSCNGTECTSTSSGILRKCTGNDEQNCATVFDESGAVIHRGCSDTLYGDADLLQYCDENSGNCKFCQSTGCNNAQSLDSYVDCLFCDGSDEAECVRSVGDVTGSRSCQGSCFTGLYPRNRSADNPILDLARGCLDDLEYDDREKCAAGQLVGNCTACSGANCNTADVPEDRLSCNFCQDAACETTISQLCLGHRDEDQCYIHVGDLSIQAMGCATDQSDSFLLTNRRDLYLCSGDNCNTKDKLSLIGVACNICNSTYDDNCVAGVGVTSAVCQHYIYPDCYSYIDDDGVLNRGCLMDTDDDVFDECSSSDSSKCTVCSQNACNNQVYPADWLTCLRCDSNSDENCALDPSSYSSYCRTYSANETCVTSLSKGRTLRGCQSELNCDPSETGSCRICSGADCNTVDLQSSYVGEPGKWQDLPLSCHVCTDVASCASVSDSEATKCEGNNKQTCSTVFNADGQVVSRGCSDSVLATHADYCDLNKESCLQCKSDACNRALSLQDYVDCYFCDGEEDGNCAWATPSSTRQCLEQCMTGLYPRSSSWDSSLLPTRGCLDDLNEAERNSCAAGTHANCTACTGSLCNTNDVIENPQECYYCTDSFCETPASAKCHSYRENDQCYLAYDENGVVAMGCASDMETDVIKELVARQRLLLCSGQNCNTQNITPVPNTCLQCDSQTESRCATNPNQLLTTGVCSSLPYTQCVTHIDSQGHTIRGCLSTLESDEFYECLTGEGETCSSCTGERCNGLTVFPVDRRKCYQCDSSSDPNCASSPGSSLSSTVCPIYSKDESCVTTLVDGVTHRGCNSTLSCSDPSDPRTCRICSALDGCNTVNLERVSQDGYPGTWQEVPISCLACSSATECASGGGSLTECTGYDNCVTVFDDTGVVSQRGCSEPVFESSTYCEENPDSCPRCNSNGCNTADSLDSYVECLVCDSSEDANCVTDPSKITKTRQCQDRCVSAFLPLFGETEDPSYALIRNCYDDLEKEDRDSCMAGGKKFCTICEGAKCNDDDLVASRQSCYVCEGDGCQKAEASSCPNYRENDECFIQFDEEQSVSSLDCLSSVSHEDILHLKRSKRLLTCSGANCNTIESVPESQSCTLCSSRTDASCAINPSSVGSSTTCVLEGFPECYSRVLSDGSTERGCLSSLEDDEFVSCYNGTSATCSSCQGSTCNQGVYPQNRRSCHVCNSDTDANCESSPNSLTVCYLYEEDDQCVTNFRNGVTYRGCTSSLSCEADSKTCVKCEGDGCNQIDLAAKADDNWGKWQDLPLTCYTCSGADCQEEEIPSAKCTNNNEQDCLTVFGEDGTVTRRGCQEDLEAESSIATYCGSNAGSCPSCKSNLCNNATVLSQYTTCIYCDSYKDSSCLWEPSSGSHRTRLCQGQCMTALYGSADSGLDLIRTCLDDKEAADQLTCANGSDSGCSACSGDSCNVQTLPEDRLSCYICEGDDCEDPQTKPCAVYKSDDSCFLWVDEDNNLKQLDCLSSFRSQDLESILKTKRIAVCEGPNCNVPQLQPPVRCAVCDSREDPTCATDATAVGTFNTCSQMPHTGCVTRLESDGATTRGCLYDLGQSEFAACLLGTDANCSVCSTDGCNRELFPADRQVCYTCTSDDDRDCESNPSYTLACPWVSESETCKTQLSGNVTTRGCSSSLECDPSDYRNCRSCSASECNAIDLVNRVDDGQHGLFQELPLKCHACSGEHCLSSLGPALECTRNLEQDCKTVFEADGVTVRRRGCSDDVDDYEDRYCKENPSLCFICKSNQCNDAWSTEEYVSCTFCNSANNETCITNPRDSSLAQRQCKGQCLVSLSGQALVRSCLDDKELYDRGDCSTDESGNNCASCSEGDCNTFAYPADRLSCHSCADASCQSSVSQSCLAYVQDDYCFAKYGTNGGVELMGCASSQNSSDLSQWQEENRLYTCQGNECNDYGRLPSEGECLSCDSSKTLQCAQDPTNSVISTISCHAPNSDCIIRLEGGHTIRGCKSALSVTDSNACVANGTCSACSGAKCNVDIFPSDRRRCHICNSSADSDCSKNPNHLAVCPIYAANDGCVTTFNNGLLRRGCASELECEIDNEDHCNKCTTDGCNTVELTGSAAGLSGIGLGLTILLAWSISSFQRL</sequence>
<feature type="domain" description="DUF753" evidence="2">
    <location>
        <begin position="1969"/>
        <end position="2046"/>
    </location>
</feature>
<organism evidence="3 4">
    <name type="scientific">Drosophila ananassae</name>
    <name type="common">Fruit fly</name>
    <dbReference type="NCBI Taxonomy" id="7217"/>
    <lineage>
        <taxon>Eukaryota</taxon>
        <taxon>Metazoa</taxon>
        <taxon>Ecdysozoa</taxon>
        <taxon>Arthropoda</taxon>
        <taxon>Hexapoda</taxon>
        <taxon>Insecta</taxon>
        <taxon>Pterygota</taxon>
        <taxon>Neoptera</taxon>
        <taxon>Endopterygota</taxon>
        <taxon>Diptera</taxon>
        <taxon>Brachycera</taxon>
        <taxon>Muscomorpha</taxon>
        <taxon>Ephydroidea</taxon>
        <taxon>Drosophilidae</taxon>
        <taxon>Drosophila</taxon>
        <taxon>Sophophora</taxon>
    </lineage>
</organism>
<feature type="domain" description="DUF753" evidence="2">
    <location>
        <begin position="1296"/>
        <end position="1369"/>
    </location>
</feature>
<gene>
    <name evidence="3" type="primary">Dana\GF11615</name>
    <name evidence="3" type="synonym">dana_GLEANR_11659</name>
    <name evidence="3" type="ORF">GF11615</name>
</gene>
<dbReference type="PANTHER" id="PTHR21721">
    <property type="entry name" value="GH09876P-RELATED"/>
    <property type="match status" value="1"/>
</dbReference>
<evidence type="ECO:0000313" key="3">
    <source>
        <dbReference type="EMBL" id="EDV37076.1"/>
    </source>
</evidence>
<feature type="signal peptide" evidence="1">
    <location>
        <begin position="1"/>
        <end position="23"/>
    </location>
</feature>
<feature type="domain" description="DUF753" evidence="2">
    <location>
        <begin position="874"/>
        <end position="947"/>
    </location>
</feature>
<dbReference type="InterPro" id="IPR008472">
    <property type="entry name" value="DUF753"/>
</dbReference>
<feature type="domain" description="DUF753" evidence="2">
    <location>
        <begin position="785"/>
        <end position="853"/>
    </location>
</feature>
<feature type="domain" description="DUF753" evidence="2">
    <location>
        <begin position="1379"/>
        <end position="1456"/>
    </location>
</feature>
<feature type="domain" description="DUF753" evidence="2">
    <location>
        <begin position="455"/>
        <end position="526"/>
    </location>
</feature>
<dbReference type="PhylomeDB" id="B3MJ10"/>
<protein>
    <recommendedName>
        <fullName evidence="2">DUF753 domain-containing protein</fullName>
    </recommendedName>
</protein>
<feature type="domain" description="DUF753" evidence="2">
    <location>
        <begin position="2889"/>
        <end position="2956"/>
    </location>
</feature>
<proteinExistence type="predicted"/>
<accession>B3MJ10</accession>
<dbReference type="OrthoDB" id="7984667at2759"/>
<feature type="domain" description="DUF753" evidence="2">
    <location>
        <begin position="700"/>
        <end position="775"/>
    </location>
</feature>
<feature type="domain" description="DUF753" evidence="2">
    <location>
        <begin position="111"/>
        <end position="190"/>
    </location>
</feature>
<feature type="domain" description="DUF753" evidence="2">
    <location>
        <begin position="278"/>
        <end position="356"/>
    </location>
</feature>
<feature type="domain" description="DUF753" evidence="2">
    <location>
        <begin position="2143"/>
        <end position="2215"/>
    </location>
</feature>
<feature type="domain" description="DUF753" evidence="2">
    <location>
        <begin position="1048"/>
        <end position="1113"/>
    </location>
</feature>
<feature type="domain" description="DUF753" evidence="2">
    <location>
        <begin position="957"/>
        <end position="1038"/>
    </location>
</feature>
<dbReference type="Proteomes" id="UP000007801">
    <property type="component" value="Unassembled WGS sequence"/>
</dbReference>
<feature type="domain" description="DUF753" evidence="2">
    <location>
        <begin position="1124"/>
        <end position="1198"/>
    </location>
</feature>
<dbReference type="eggNOG" id="ENOG502T83P">
    <property type="taxonomic scope" value="Eukaryota"/>
</dbReference>
<feature type="domain" description="DUF753" evidence="2">
    <location>
        <begin position="2645"/>
        <end position="2718"/>
    </location>
</feature>
<reference evidence="3 4" key="1">
    <citation type="journal article" date="2007" name="Nature">
        <title>Evolution of genes and genomes on the Drosophila phylogeny.</title>
        <authorList>
            <consortium name="Drosophila 12 Genomes Consortium"/>
            <person name="Clark A.G."/>
            <person name="Eisen M.B."/>
            <person name="Smith D.R."/>
            <person name="Bergman C.M."/>
            <person name="Oliver B."/>
            <person name="Markow T.A."/>
            <person name="Kaufman T.C."/>
            <person name="Kellis M."/>
            <person name="Gelbart W."/>
            <person name="Iyer V.N."/>
            <person name="Pollard D.A."/>
            <person name="Sackton T.B."/>
            <person name="Larracuente A.M."/>
            <person name="Singh N.D."/>
            <person name="Abad J.P."/>
            <person name="Abt D.N."/>
            <person name="Adryan B."/>
            <person name="Aguade M."/>
            <person name="Akashi H."/>
            <person name="Anderson W.W."/>
            <person name="Aquadro C.F."/>
            <person name="Ardell D.H."/>
            <person name="Arguello R."/>
            <person name="Artieri C.G."/>
            <person name="Barbash D.A."/>
            <person name="Barker D."/>
            <person name="Barsanti P."/>
            <person name="Batterham P."/>
            <person name="Batzoglou S."/>
            <person name="Begun D."/>
            <person name="Bhutkar A."/>
            <person name="Blanco E."/>
            <person name="Bosak S.A."/>
            <person name="Bradley R.K."/>
            <person name="Brand A.D."/>
            <person name="Brent M.R."/>
            <person name="Brooks A.N."/>
            <person name="Brown R.H."/>
            <person name="Butlin R.K."/>
            <person name="Caggese C."/>
            <person name="Calvi B.R."/>
            <person name="Bernardo de Carvalho A."/>
            <person name="Caspi A."/>
            <person name="Castrezana S."/>
            <person name="Celniker S.E."/>
            <person name="Chang J.L."/>
            <person name="Chapple C."/>
            <person name="Chatterji S."/>
            <person name="Chinwalla A."/>
            <person name="Civetta A."/>
            <person name="Clifton S.W."/>
            <person name="Comeron J.M."/>
            <person name="Costello J.C."/>
            <person name="Coyne J.A."/>
            <person name="Daub J."/>
            <person name="David R.G."/>
            <person name="Delcher A.L."/>
            <person name="Delehaunty K."/>
            <person name="Do C.B."/>
            <person name="Ebling H."/>
            <person name="Edwards K."/>
            <person name="Eickbush T."/>
            <person name="Evans J.D."/>
            <person name="Filipski A."/>
            <person name="Findeiss S."/>
            <person name="Freyhult E."/>
            <person name="Fulton L."/>
            <person name="Fulton R."/>
            <person name="Garcia A.C."/>
            <person name="Gardiner A."/>
            <person name="Garfield D.A."/>
            <person name="Garvin B.E."/>
            <person name="Gibson G."/>
            <person name="Gilbert D."/>
            <person name="Gnerre S."/>
            <person name="Godfrey J."/>
            <person name="Good R."/>
            <person name="Gotea V."/>
            <person name="Gravely B."/>
            <person name="Greenberg A.J."/>
            <person name="Griffiths-Jones S."/>
            <person name="Gross S."/>
            <person name="Guigo R."/>
            <person name="Gustafson E.A."/>
            <person name="Haerty W."/>
            <person name="Hahn M.W."/>
            <person name="Halligan D.L."/>
            <person name="Halpern A.L."/>
            <person name="Halter G.M."/>
            <person name="Han M.V."/>
            <person name="Heger A."/>
            <person name="Hillier L."/>
            <person name="Hinrichs A.S."/>
            <person name="Holmes I."/>
            <person name="Hoskins R.A."/>
            <person name="Hubisz M.J."/>
            <person name="Hultmark D."/>
            <person name="Huntley M.A."/>
            <person name="Jaffe D.B."/>
            <person name="Jagadeeshan S."/>
            <person name="Jeck W.R."/>
            <person name="Johnson J."/>
            <person name="Jones C.D."/>
            <person name="Jordan W.C."/>
            <person name="Karpen G.H."/>
            <person name="Kataoka E."/>
            <person name="Keightley P.D."/>
            <person name="Kheradpour P."/>
            <person name="Kirkness E.F."/>
            <person name="Koerich L.B."/>
            <person name="Kristiansen K."/>
            <person name="Kudrna D."/>
            <person name="Kulathinal R.J."/>
            <person name="Kumar S."/>
            <person name="Kwok R."/>
            <person name="Lander E."/>
            <person name="Langley C.H."/>
            <person name="Lapoint R."/>
            <person name="Lazzaro B.P."/>
            <person name="Lee S.J."/>
            <person name="Levesque L."/>
            <person name="Li R."/>
            <person name="Lin C.F."/>
            <person name="Lin M.F."/>
            <person name="Lindblad-Toh K."/>
            <person name="Llopart A."/>
            <person name="Long M."/>
            <person name="Low L."/>
            <person name="Lozovsky E."/>
            <person name="Lu J."/>
            <person name="Luo M."/>
            <person name="Machado C.A."/>
            <person name="Makalowski W."/>
            <person name="Marzo M."/>
            <person name="Matsuda M."/>
            <person name="Matzkin L."/>
            <person name="McAllister B."/>
            <person name="McBride C.S."/>
            <person name="McKernan B."/>
            <person name="McKernan K."/>
            <person name="Mendez-Lago M."/>
            <person name="Minx P."/>
            <person name="Mollenhauer M.U."/>
            <person name="Montooth K."/>
            <person name="Mount S.M."/>
            <person name="Mu X."/>
            <person name="Myers E."/>
            <person name="Negre B."/>
            <person name="Newfeld S."/>
            <person name="Nielsen R."/>
            <person name="Noor M.A."/>
            <person name="O'Grady P."/>
            <person name="Pachter L."/>
            <person name="Papaceit M."/>
            <person name="Parisi M.J."/>
            <person name="Parisi M."/>
            <person name="Parts L."/>
            <person name="Pedersen J.S."/>
            <person name="Pesole G."/>
            <person name="Phillippy A.M."/>
            <person name="Ponting C.P."/>
            <person name="Pop M."/>
            <person name="Porcelli D."/>
            <person name="Powell J.R."/>
            <person name="Prohaska S."/>
            <person name="Pruitt K."/>
            <person name="Puig M."/>
            <person name="Quesneville H."/>
            <person name="Ram K.R."/>
            <person name="Rand D."/>
            <person name="Rasmussen M.D."/>
            <person name="Reed L.K."/>
            <person name="Reenan R."/>
            <person name="Reily A."/>
            <person name="Remington K.A."/>
            <person name="Rieger T.T."/>
            <person name="Ritchie M.G."/>
            <person name="Robin C."/>
            <person name="Rogers Y.H."/>
            <person name="Rohde C."/>
            <person name="Rozas J."/>
            <person name="Rubenfield M.J."/>
            <person name="Ruiz A."/>
            <person name="Russo S."/>
            <person name="Salzberg S.L."/>
            <person name="Sanchez-Gracia A."/>
            <person name="Saranga D.J."/>
            <person name="Sato H."/>
            <person name="Schaeffer S.W."/>
            <person name="Schatz M.C."/>
            <person name="Schlenke T."/>
            <person name="Schwartz R."/>
            <person name="Segarra C."/>
            <person name="Singh R.S."/>
            <person name="Sirot L."/>
            <person name="Sirota M."/>
            <person name="Sisneros N.B."/>
            <person name="Smith C.D."/>
            <person name="Smith T.F."/>
            <person name="Spieth J."/>
            <person name="Stage D.E."/>
            <person name="Stark A."/>
            <person name="Stephan W."/>
            <person name="Strausberg R.L."/>
            <person name="Strempel S."/>
            <person name="Sturgill D."/>
            <person name="Sutton G."/>
            <person name="Sutton G.G."/>
            <person name="Tao W."/>
            <person name="Teichmann S."/>
            <person name="Tobari Y.N."/>
            <person name="Tomimura Y."/>
            <person name="Tsolas J.M."/>
            <person name="Valente V.L."/>
            <person name="Venter E."/>
            <person name="Venter J.C."/>
            <person name="Vicario S."/>
            <person name="Vieira F.G."/>
            <person name="Vilella A.J."/>
            <person name="Villasante A."/>
            <person name="Walenz B."/>
            <person name="Wang J."/>
            <person name="Wasserman M."/>
            <person name="Watts T."/>
            <person name="Wilson D."/>
            <person name="Wilson R.K."/>
            <person name="Wing R.A."/>
            <person name="Wolfner M.F."/>
            <person name="Wong A."/>
            <person name="Wong G.K."/>
            <person name="Wu C.I."/>
            <person name="Wu G."/>
            <person name="Yamamoto D."/>
            <person name="Yang H.P."/>
            <person name="Yang S.P."/>
            <person name="Yorke J.A."/>
            <person name="Yoshida K."/>
            <person name="Zdobnov E."/>
            <person name="Zhang P."/>
            <person name="Zhang Y."/>
            <person name="Zimin A.V."/>
            <person name="Baldwin J."/>
            <person name="Abdouelleil A."/>
            <person name="Abdulkadir J."/>
            <person name="Abebe A."/>
            <person name="Abera B."/>
            <person name="Abreu J."/>
            <person name="Acer S.C."/>
            <person name="Aftuck L."/>
            <person name="Alexander A."/>
            <person name="An P."/>
            <person name="Anderson E."/>
            <person name="Anderson S."/>
            <person name="Arachi H."/>
            <person name="Azer M."/>
            <person name="Bachantsang P."/>
            <person name="Barry A."/>
            <person name="Bayul T."/>
            <person name="Berlin A."/>
            <person name="Bessette D."/>
            <person name="Bloom T."/>
            <person name="Blye J."/>
            <person name="Boguslavskiy L."/>
            <person name="Bonnet C."/>
            <person name="Boukhgalter B."/>
            <person name="Bourzgui I."/>
            <person name="Brown A."/>
            <person name="Cahill P."/>
            <person name="Channer S."/>
            <person name="Cheshatsang Y."/>
            <person name="Chuda L."/>
            <person name="Citroen M."/>
            <person name="Collymore A."/>
            <person name="Cooke P."/>
            <person name="Costello M."/>
            <person name="D'Aco K."/>
            <person name="Daza R."/>
            <person name="De Haan G."/>
            <person name="DeGray S."/>
            <person name="DeMaso C."/>
            <person name="Dhargay N."/>
            <person name="Dooley K."/>
            <person name="Dooley E."/>
            <person name="Doricent M."/>
            <person name="Dorje P."/>
            <person name="Dorjee K."/>
            <person name="Dupes A."/>
            <person name="Elong R."/>
            <person name="Falk J."/>
            <person name="Farina A."/>
            <person name="Faro S."/>
            <person name="Ferguson D."/>
            <person name="Fisher S."/>
            <person name="Foley C.D."/>
            <person name="Franke A."/>
            <person name="Friedrich D."/>
            <person name="Gadbois L."/>
            <person name="Gearin G."/>
            <person name="Gearin C.R."/>
            <person name="Giannoukos G."/>
            <person name="Goode T."/>
            <person name="Graham J."/>
            <person name="Grandbois E."/>
            <person name="Grewal S."/>
            <person name="Gyaltsen K."/>
            <person name="Hafez N."/>
            <person name="Hagos B."/>
            <person name="Hall J."/>
            <person name="Henson C."/>
            <person name="Hollinger A."/>
            <person name="Honan T."/>
            <person name="Huard M.D."/>
            <person name="Hughes L."/>
            <person name="Hurhula B."/>
            <person name="Husby M.E."/>
            <person name="Kamat A."/>
            <person name="Kanga B."/>
            <person name="Kashin S."/>
            <person name="Khazanovich D."/>
            <person name="Kisner P."/>
            <person name="Lance K."/>
            <person name="Lara M."/>
            <person name="Lee W."/>
            <person name="Lennon N."/>
            <person name="Letendre F."/>
            <person name="LeVine R."/>
            <person name="Lipovsky A."/>
            <person name="Liu X."/>
            <person name="Liu J."/>
            <person name="Liu S."/>
            <person name="Lokyitsang T."/>
            <person name="Lokyitsang Y."/>
            <person name="Lubonja R."/>
            <person name="Lui A."/>
            <person name="MacDonald P."/>
            <person name="Magnisalis V."/>
            <person name="Maru K."/>
            <person name="Matthews C."/>
            <person name="McCusker W."/>
            <person name="McDonough S."/>
            <person name="Mehta T."/>
            <person name="Meldrim J."/>
            <person name="Meneus L."/>
            <person name="Mihai O."/>
            <person name="Mihalev A."/>
            <person name="Mihova T."/>
            <person name="Mittelman R."/>
            <person name="Mlenga V."/>
            <person name="Montmayeur A."/>
            <person name="Mulrain L."/>
            <person name="Navidi A."/>
            <person name="Naylor J."/>
            <person name="Negash T."/>
            <person name="Nguyen T."/>
            <person name="Nguyen N."/>
            <person name="Nicol R."/>
            <person name="Norbu C."/>
            <person name="Norbu N."/>
            <person name="Novod N."/>
            <person name="O'Neill B."/>
            <person name="Osman S."/>
            <person name="Markiewicz E."/>
            <person name="Oyono O.L."/>
            <person name="Patti C."/>
            <person name="Phunkhang P."/>
            <person name="Pierre F."/>
            <person name="Priest M."/>
            <person name="Raghuraman S."/>
            <person name="Rege F."/>
            <person name="Reyes R."/>
            <person name="Rise C."/>
            <person name="Rogov P."/>
            <person name="Ross K."/>
            <person name="Ryan E."/>
            <person name="Settipalli S."/>
            <person name="Shea T."/>
            <person name="Sherpa N."/>
            <person name="Shi L."/>
            <person name="Shih D."/>
            <person name="Sparrow T."/>
            <person name="Spaulding J."/>
            <person name="Stalker J."/>
            <person name="Stange-Thomann N."/>
            <person name="Stavropoulos S."/>
            <person name="Stone C."/>
            <person name="Strader C."/>
            <person name="Tesfaye S."/>
            <person name="Thomson T."/>
            <person name="Thoulutsang Y."/>
            <person name="Thoulutsang D."/>
            <person name="Topham K."/>
            <person name="Topping I."/>
            <person name="Tsamla T."/>
            <person name="Vassiliev H."/>
            <person name="Vo A."/>
            <person name="Wangchuk T."/>
            <person name="Wangdi T."/>
            <person name="Weiand M."/>
            <person name="Wilkinson J."/>
            <person name="Wilson A."/>
            <person name="Yadav S."/>
            <person name="Young G."/>
            <person name="Yu Q."/>
            <person name="Zembek L."/>
            <person name="Zhong D."/>
            <person name="Zimmer A."/>
            <person name="Zwirko Z."/>
            <person name="Jaffe D.B."/>
            <person name="Alvarez P."/>
            <person name="Brockman W."/>
            <person name="Butler J."/>
            <person name="Chin C."/>
            <person name="Gnerre S."/>
            <person name="Grabherr M."/>
            <person name="Kleber M."/>
            <person name="Mauceli E."/>
            <person name="MacCallum I."/>
        </authorList>
    </citation>
    <scope>NUCLEOTIDE SEQUENCE [LARGE SCALE GENOMIC DNA]</scope>
    <source>
        <strain evidence="4">Tucson 14024-0371.13</strain>
    </source>
</reference>
<dbReference type="STRING" id="7217.B3MJ10"/>
<feature type="domain" description="DUF753" evidence="2">
    <location>
        <begin position="1802"/>
        <end position="1882"/>
    </location>
</feature>
<dbReference type="HOGENOM" id="CLU_226185_0_0_1"/>
<feature type="domain" description="DUF753" evidence="2">
    <location>
        <begin position="2225"/>
        <end position="2302"/>
    </location>
</feature>
<evidence type="ECO:0000313" key="4">
    <source>
        <dbReference type="Proteomes" id="UP000007801"/>
    </source>
</evidence>
<feature type="domain" description="DUF753" evidence="2">
    <location>
        <begin position="2564"/>
        <end position="2635"/>
    </location>
</feature>
<feature type="chain" id="PRO_5002790382" description="DUF753 domain-containing protein" evidence="1">
    <location>
        <begin position="24"/>
        <end position="2988"/>
    </location>
</feature>
<feature type="domain" description="DUF753" evidence="2">
    <location>
        <begin position="199"/>
        <end position="269"/>
    </location>
</feature>
<name>B3MJ10_DROAN</name>
<feature type="domain" description="DUF753" evidence="2">
    <location>
        <begin position="1208"/>
        <end position="1276"/>
    </location>
</feature>
<keyword evidence="4" id="KW-1185">Reference proteome</keyword>
<feature type="domain" description="DUF753" evidence="2">
    <location>
        <begin position="2728"/>
        <end position="2796"/>
    </location>
</feature>
<feature type="domain" description="DUF753" evidence="2">
    <location>
        <begin position="2806"/>
        <end position="2879"/>
    </location>
</feature>
<keyword evidence="1" id="KW-0732">Signal</keyword>
<feature type="domain" description="DUF753" evidence="2">
    <location>
        <begin position="2311"/>
        <end position="2380"/>
    </location>
</feature>
<feature type="domain" description="DUF753" evidence="2">
    <location>
        <begin position="1724"/>
        <end position="1792"/>
    </location>
</feature>
<feature type="domain" description="DUF753" evidence="2">
    <location>
        <begin position="623"/>
        <end position="690"/>
    </location>
</feature>
<dbReference type="GeneID" id="6494479"/>
<feature type="domain" description="DUF753" evidence="2">
    <location>
        <begin position="2056"/>
        <end position="2122"/>
    </location>
</feature>
<feature type="domain" description="DUF753" evidence="2">
    <location>
        <begin position="2389"/>
        <end position="2465"/>
    </location>
</feature>
<evidence type="ECO:0000259" key="2">
    <source>
        <dbReference type="Pfam" id="PF05444"/>
    </source>
</evidence>
<feature type="domain" description="DUF753" evidence="2">
    <location>
        <begin position="2475"/>
        <end position="2542"/>
    </location>
</feature>
<evidence type="ECO:0000256" key="1">
    <source>
        <dbReference type="SAM" id="SignalP"/>
    </source>
</evidence>
<dbReference type="Pfam" id="PF05444">
    <property type="entry name" value="DUF753"/>
    <property type="match status" value="35"/>
</dbReference>
<dbReference type="PANTHER" id="PTHR21721:SF26">
    <property type="entry name" value="DUF753 DOMAIN-CONTAINING PROTEIN-RELATED"/>
    <property type="match status" value="1"/>
</dbReference>
<feature type="domain" description="DUF753" evidence="2">
    <location>
        <begin position="1891"/>
        <end position="1960"/>
    </location>
</feature>
<feature type="domain" description="DUF753" evidence="2">
    <location>
        <begin position="365"/>
        <end position="434"/>
    </location>
</feature>
<feature type="domain" description="DUF753" evidence="2">
    <location>
        <begin position="34"/>
        <end position="101"/>
    </location>
</feature>
<dbReference type="OMA" id="VDCYFCD"/>